<accession>A0A2P5Z4N6</accession>
<evidence type="ECO:0000259" key="15">
    <source>
        <dbReference type="Pfam" id="PF12623"/>
    </source>
</evidence>
<dbReference type="OrthoDB" id="626362at2"/>
<evidence type="ECO:0000256" key="5">
    <source>
        <dbReference type="ARBA" id="ARBA00022679"/>
    </source>
</evidence>
<comment type="catalytic activity">
    <reaction evidence="12">
        <text>small RNA 3'-end nucleotide + S-adenosyl-L-methionine = small RNA 3'-end 2'-O-methylnucleotide + S-adenosyl-L-homocysteine + H(+)</text>
        <dbReference type="Rhea" id="RHEA:37887"/>
        <dbReference type="Rhea" id="RHEA-COMP:10415"/>
        <dbReference type="Rhea" id="RHEA-COMP:10416"/>
        <dbReference type="ChEBI" id="CHEBI:15378"/>
        <dbReference type="ChEBI" id="CHEBI:57856"/>
        <dbReference type="ChEBI" id="CHEBI:59789"/>
        <dbReference type="ChEBI" id="CHEBI:74896"/>
        <dbReference type="ChEBI" id="CHEBI:74898"/>
        <dbReference type="EC" id="2.1.1.386"/>
    </reaction>
</comment>
<dbReference type="InterPro" id="IPR038546">
    <property type="entry name" value="Hen1_N_sf"/>
</dbReference>
<name>A0A2P5Z4N6_9XANT</name>
<keyword evidence="13" id="KW-0175">Coiled coil</keyword>
<dbReference type="EMBL" id="MDEK01000007">
    <property type="protein sequence ID" value="PPU82846.1"/>
    <property type="molecule type" value="Genomic_DNA"/>
</dbReference>
<dbReference type="InterPro" id="IPR029063">
    <property type="entry name" value="SAM-dependent_MTases_sf"/>
</dbReference>
<dbReference type="GO" id="GO:0046872">
    <property type="term" value="F:metal ion binding"/>
    <property type="evidence" value="ECO:0007669"/>
    <property type="project" value="UniProtKB-KW"/>
</dbReference>
<dbReference type="GeneID" id="93880579"/>
<dbReference type="STRING" id="56458.SB85_16200"/>
<dbReference type="GO" id="GO:0090486">
    <property type="term" value="F:small RNA 2'-O-methyltransferase activity"/>
    <property type="evidence" value="ECO:0007669"/>
    <property type="project" value="UniProtKB-EC"/>
</dbReference>
<evidence type="ECO:0000256" key="10">
    <source>
        <dbReference type="ARBA" id="ARBA00023158"/>
    </source>
</evidence>
<organism evidence="16 17">
    <name type="scientific">Xanthomonas sacchari</name>
    <dbReference type="NCBI Taxonomy" id="56458"/>
    <lineage>
        <taxon>Bacteria</taxon>
        <taxon>Pseudomonadati</taxon>
        <taxon>Pseudomonadota</taxon>
        <taxon>Gammaproteobacteria</taxon>
        <taxon>Lysobacterales</taxon>
        <taxon>Lysobacteraceae</taxon>
        <taxon>Xanthomonas</taxon>
    </lineage>
</organism>
<dbReference type="Proteomes" id="UP000247346">
    <property type="component" value="Unassembled WGS sequence"/>
</dbReference>
<dbReference type="AlphaFoldDB" id="A0A2P5Z4N6"/>
<keyword evidence="4 16" id="KW-0489">Methyltransferase</keyword>
<keyword evidence="7" id="KW-0479">Metal-binding</keyword>
<keyword evidence="9" id="KW-0694">RNA-binding</keyword>
<evidence type="ECO:0000256" key="6">
    <source>
        <dbReference type="ARBA" id="ARBA00022691"/>
    </source>
</evidence>
<keyword evidence="8" id="KW-0460">Magnesium</keyword>
<comment type="similarity">
    <text evidence="2">Belongs to the methyltransferase superfamily. HEN1 family.</text>
</comment>
<feature type="domain" description="Hen1 N-terminal" evidence="15">
    <location>
        <begin position="1"/>
        <end position="239"/>
    </location>
</feature>
<dbReference type="EC" id="2.1.1.386" evidence="11"/>
<dbReference type="Pfam" id="PF08242">
    <property type="entry name" value="Methyltransf_12"/>
    <property type="match status" value="1"/>
</dbReference>
<dbReference type="NCBIfam" id="TIGR04074">
    <property type="entry name" value="bacter_Hen1"/>
    <property type="match status" value="1"/>
</dbReference>
<dbReference type="InterPro" id="IPR024740">
    <property type="entry name" value="Hen1_N"/>
</dbReference>
<evidence type="ECO:0000256" key="12">
    <source>
        <dbReference type="ARBA" id="ARBA00048418"/>
    </source>
</evidence>
<dbReference type="Pfam" id="PF12623">
    <property type="entry name" value="Hen1_L"/>
    <property type="match status" value="1"/>
</dbReference>
<evidence type="ECO:0000256" key="4">
    <source>
        <dbReference type="ARBA" id="ARBA00022603"/>
    </source>
</evidence>
<gene>
    <name evidence="16" type="ORF">XsacCFBP4641_09300</name>
</gene>
<dbReference type="InterPro" id="IPR013217">
    <property type="entry name" value="Methyltransf_12"/>
</dbReference>
<reference evidence="16 17" key="1">
    <citation type="submission" date="2016-08" db="EMBL/GenBank/DDBJ databases">
        <authorList>
            <person name="Seilhamer J.J."/>
        </authorList>
    </citation>
    <scope>NUCLEOTIDE SEQUENCE [LARGE SCALE GENOMIC DNA]</scope>
    <source>
        <strain evidence="16 17">CFBP4641</strain>
    </source>
</reference>
<evidence type="ECO:0000256" key="9">
    <source>
        <dbReference type="ARBA" id="ARBA00022884"/>
    </source>
</evidence>
<dbReference type="InterPro" id="IPR024026">
    <property type="entry name" value="3'-RNA_MeTfrase_Hen1_bac"/>
</dbReference>
<dbReference type="GO" id="GO:0001510">
    <property type="term" value="P:RNA methylation"/>
    <property type="evidence" value="ECO:0007669"/>
    <property type="project" value="InterPro"/>
</dbReference>
<evidence type="ECO:0000313" key="17">
    <source>
        <dbReference type="Proteomes" id="UP000247346"/>
    </source>
</evidence>
<dbReference type="RefSeq" id="WP_010340729.1">
    <property type="nucleotide sequence ID" value="NZ_CP132343.1"/>
</dbReference>
<comment type="cofactor">
    <cofactor evidence="1">
        <name>Mg(2+)</name>
        <dbReference type="ChEBI" id="CHEBI:18420"/>
    </cofactor>
</comment>
<protein>
    <recommendedName>
        <fullName evidence="3">Small RNA 2'-O-methyltransferase</fullName>
        <ecNumber evidence="11">2.1.1.386</ecNumber>
    </recommendedName>
</protein>
<evidence type="ECO:0000256" key="3">
    <source>
        <dbReference type="ARBA" id="ARBA00021330"/>
    </source>
</evidence>
<dbReference type="PANTHER" id="PTHR21404:SF3">
    <property type="entry name" value="SMALL RNA 2'-O-METHYLTRANSFERASE"/>
    <property type="match status" value="1"/>
</dbReference>
<evidence type="ECO:0000256" key="11">
    <source>
        <dbReference type="ARBA" id="ARBA00035025"/>
    </source>
</evidence>
<evidence type="ECO:0000313" key="16">
    <source>
        <dbReference type="EMBL" id="PPU82846.1"/>
    </source>
</evidence>
<dbReference type="GO" id="GO:0003723">
    <property type="term" value="F:RNA binding"/>
    <property type="evidence" value="ECO:0007669"/>
    <property type="project" value="UniProtKB-KW"/>
</dbReference>
<evidence type="ECO:0000256" key="1">
    <source>
        <dbReference type="ARBA" id="ARBA00001946"/>
    </source>
</evidence>
<dbReference type="SUPFAM" id="SSF53335">
    <property type="entry name" value="S-adenosyl-L-methionine-dependent methyltransferases"/>
    <property type="match status" value="1"/>
</dbReference>
<dbReference type="Gene3D" id="3.30.1610.20">
    <property type="entry name" value="Hen1, N-terminal domain"/>
    <property type="match status" value="1"/>
</dbReference>
<dbReference type="Gene3D" id="3.40.50.150">
    <property type="entry name" value="Vaccinia Virus protein VP39"/>
    <property type="match status" value="1"/>
</dbReference>
<dbReference type="InterPro" id="IPR026610">
    <property type="entry name" value="Hen1"/>
</dbReference>
<evidence type="ECO:0000256" key="7">
    <source>
        <dbReference type="ARBA" id="ARBA00022723"/>
    </source>
</evidence>
<keyword evidence="5 16" id="KW-0808">Transferase</keyword>
<evidence type="ECO:0000259" key="14">
    <source>
        <dbReference type="Pfam" id="PF08242"/>
    </source>
</evidence>
<feature type="domain" description="Methyltransferase type 12" evidence="14">
    <location>
        <begin position="288"/>
        <end position="373"/>
    </location>
</feature>
<keyword evidence="6" id="KW-0949">S-adenosyl-L-methionine</keyword>
<sequence>MLLSLSTTTQPATDLGYLLIKHPERAHEVDLPFGTARVFYPQADDTRCTAVLMLDIDPVGLVRGRGEAEGSLSQYVNDRPYVASSFLSVALKRVFGTAMAGTSKSRQALADTAIALEAEIPVLRCRGSEQVLHAWFEPLGYTVTVERLPLDPRFPEWGDSPYVRLQLAGTVRLQDLLTHLYVLLPAVDGDKHYYVGHDEIDKLLDKGGTWLSAHPQREAIVGRYLRRHKPLVRAALARLLDDEEEAIDAQEERKEAAEDAIERPLSLNDQRMQAVVEALRTLGARRVVDLGCGEGRLLGLLLKEPQIEHLLGIDVSLRSLDHAADRLHLERLPPLQRQRITLAHGALTYRDRRIEGFDAACAIEVIEHMDAPRLPAFERALFGFGRPPAVVITTPNSEYNVRFPTLPAGRFRHPDHRFEWTRAEFRAWADGVAQRNGYSVRHAPIGPDDPEVGPPTQMAVFTRDVA</sequence>
<dbReference type="GO" id="GO:0031047">
    <property type="term" value="P:regulatory ncRNA-mediated gene silencing"/>
    <property type="evidence" value="ECO:0007669"/>
    <property type="project" value="UniProtKB-KW"/>
</dbReference>
<dbReference type="PANTHER" id="PTHR21404">
    <property type="entry name" value="HEN1"/>
    <property type="match status" value="1"/>
</dbReference>
<comment type="caution">
    <text evidence="16">The sequence shown here is derived from an EMBL/GenBank/DDBJ whole genome shotgun (WGS) entry which is preliminary data.</text>
</comment>
<feature type="coiled-coil region" evidence="13">
    <location>
        <begin position="233"/>
        <end position="260"/>
    </location>
</feature>
<evidence type="ECO:0000256" key="2">
    <source>
        <dbReference type="ARBA" id="ARBA00009026"/>
    </source>
</evidence>
<evidence type="ECO:0000256" key="8">
    <source>
        <dbReference type="ARBA" id="ARBA00022842"/>
    </source>
</evidence>
<keyword evidence="10" id="KW-0943">RNA-mediated gene silencing</keyword>
<evidence type="ECO:0000256" key="13">
    <source>
        <dbReference type="SAM" id="Coils"/>
    </source>
</evidence>
<proteinExistence type="inferred from homology"/>